<name>A0A8S5V200_9CAUD</name>
<evidence type="ECO:0000313" key="1">
    <source>
        <dbReference type="EMBL" id="DAG00778.1"/>
    </source>
</evidence>
<protein>
    <submittedName>
        <fullName evidence="1">Uncharacterized protein</fullName>
    </submittedName>
</protein>
<accession>A0A8S5V200</accession>
<proteinExistence type="predicted"/>
<sequence>MKGHDMLYIQLNKKDAILNMLEQLRFSRSIYLNGATIDRVGNIPDDLNGYSVVNVSFTCSLLKVLGKKYSEYQRVFYECRFSIKDNTISYDNDTAGNIIKALVDIMVDD</sequence>
<organism evidence="1">
    <name type="scientific">Myoviridae sp. ctJ2i1</name>
    <dbReference type="NCBI Taxonomy" id="2825079"/>
    <lineage>
        <taxon>Viruses</taxon>
        <taxon>Duplodnaviria</taxon>
        <taxon>Heunggongvirae</taxon>
        <taxon>Uroviricota</taxon>
        <taxon>Caudoviricetes</taxon>
    </lineage>
</organism>
<reference evidence="1" key="1">
    <citation type="journal article" date="2021" name="Proc. Natl. Acad. Sci. U.S.A.">
        <title>A Catalog of Tens of Thousands of Viruses from Human Metagenomes Reveals Hidden Associations with Chronic Diseases.</title>
        <authorList>
            <person name="Tisza M.J."/>
            <person name="Buck C.B."/>
        </authorList>
    </citation>
    <scope>NUCLEOTIDE SEQUENCE</scope>
    <source>
        <strain evidence="1">CtJ2i1</strain>
    </source>
</reference>
<dbReference type="EMBL" id="BK016182">
    <property type="protein sequence ID" value="DAG00778.1"/>
    <property type="molecule type" value="Genomic_DNA"/>
</dbReference>